<reference evidence="2 3" key="1">
    <citation type="submission" date="2024-01" db="EMBL/GenBank/DDBJ databases">
        <title>Genome assemblies of Stephania.</title>
        <authorList>
            <person name="Yang L."/>
        </authorList>
    </citation>
    <scope>NUCLEOTIDE SEQUENCE [LARGE SCALE GENOMIC DNA]</scope>
    <source>
        <strain evidence="2">QJT</strain>
        <tissue evidence="2">Leaf</tissue>
    </source>
</reference>
<proteinExistence type="predicted"/>
<sequence length="169" mass="19555">MVEIFESPVEDLHVQFSNLKYVKLQTCVTRECVLAIIHLLNASPQIEIVSLQNIENVTSWEQLHEDERMRTSANMVEWSDLALSNQCMIHHRLKVLEIHSFIGCLNELKLLQMMLKNAAALEEMLIWTMKDEMTSGRKEHLINFKKMLLKTPRASSNVAISFFIESLKA</sequence>
<dbReference type="InterPro" id="IPR006566">
    <property type="entry name" value="FBD"/>
</dbReference>
<evidence type="ECO:0000313" key="3">
    <source>
        <dbReference type="Proteomes" id="UP001417504"/>
    </source>
</evidence>
<protein>
    <recommendedName>
        <fullName evidence="1">FBD domain-containing protein</fullName>
    </recommendedName>
</protein>
<dbReference type="EMBL" id="JBBNAE010000001">
    <property type="protein sequence ID" value="KAK9156121.1"/>
    <property type="molecule type" value="Genomic_DNA"/>
</dbReference>
<name>A0AAP0KP84_9MAGN</name>
<dbReference type="SMART" id="SM00579">
    <property type="entry name" value="FBD"/>
    <property type="match status" value="1"/>
</dbReference>
<feature type="domain" description="FBD" evidence="1">
    <location>
        <begin position="86"/>
        <end position="163"/>
    </location>
</feature>
<evidence type="ECO:0000259" key="1">
    <source>
        <dbReference type="SMART" id="SM00579"/>
    </source>
</evidence>
<dbReference type="Proteomes" id="UP001417504">
    <property type="component" value="Unassembled WGS sequence"/>
</dbReference>
<organism evidence="2 3">
    <name type="scientific">Stephania japonica</name>
    <dbReference type="NCBI Taxonomy" id="461633"/>
    <lineage>
        <taxon>Eukaryota</taxon>
        <taxon>Viridiplantae</taxon>
        <taxon>Streptophyta</taxon>
        <taxon>Embryophyta</taxon>
        <taxon>Tracheophyta</taxon>
        <taxon>Spermatophyta</taxon>
        <taxon>Magnoliopsida</taxon>
        <taxon>Ranunculales</taxon>
        <taxon>Menispermaceae</taxon>
        <taxon>Menispermoideae</taxon>
        <taxon>Cissampelideae</taxon>
        <taxon>Stephania</taxon>
    </lineage>
</organism>
<gene>
    <name evidence="2" type="ORF">Sjap_003601</name>
</gene>
<keyword evidence="3" id="KW-1185">Reference proteome</keyword>
<accession>A0AAP0KP84</accession>
<dbReference type="AlphaFoldDB" id="A0AAP0KP84"/>
<evidence type="ECO:0000313" key="2">
    <source>
        <dbReference type="EMBL" id="KAK9156121.1"/>
    </source>
</evidence>
<comment type="caution">
    <text evidence="2">The sequence shown here is derived from an EMBL/GenBank/DDBJ whole genome shotgun (WGS) entry which is preliminary data.</text>
</comment>